<evidence type="ECO:0000256" key="1">
    <source>
        <dbReference type="SAM" id="MobiDB-lite"/>
    </source>
</evidence>
<gene>
    <name evidence="2" type="ORF">ACA1_063650</name>
</gene>
<organism evidence="2 3">
    <name type="scientific">Acanthamoeba castellanii (strain ATCC 30010 / Neff)</name>
    <dbReference type="NCBI Taxonomy" id="1257118"/>
    <lineage>
        <taxon>Eukaryota</taxon>
        <taxon>Amoebozoa</taxon>
        <taxon>Discosea</taxon>
        <taxon>Longamoebia</taxon>
        <taxon>Centramoebida</taxon>
        <taxon>Acanthamoebidae</taxon>
        <taxon>Acanthamoeba</taxon>
    </lineage>
</organism>
<name>L8GZT9_ACACF</name>
<dbReference type="VEuPathDB" id="AmoebaDB:ACA1_063650"/>
<evidence type="ECO:0000313" key="2">
    <source>
        <dbReference type="EMBL" id="ELR17601.1"/>
    </source>
</evidence>
<dbReference type="RefSeq" id="XP_004339614.1">
    <property type="nucleotide sequence ID" value="XM_004339566.1"/>
</dbReference>
<accession>L8GZT9</accession>
<feature type="region of interest" description="Disordered" evidence="1">
    <location>
        <begin position="64"/>
        <end position="120"/>
    </location>
</feature>
<evidence type="ECO:0000313" key="3">
    <source>
        <dbReference type="Proteomes" id="UP000011083"/>
    </source>
</evidence>
<feature type="compositionally biased region" description="Pro residues" evidence="1">
    <location>
        <begin position="80"/>
        <end position="98"/>
    </location>
</feature>
<proteinExistence type="predicted"/>
<reference evidence="2 3" key="1">
    <citation type="journal article" date="2013" name="Genome Biol.">
        <title>Genome of Acanthamoeba castellanii highlights extensive lateral gene transfer and early evolution of tyrosine kinase signaling.</title>
        <authorList>
            <person name="Clarke M."/>
            <person name="Lohan A.J."/>
            <person name="Liu B."/>
            <person name="Lagkouvardos I."/>
            <person name="Roy S."/>
            <person name="Zafar N."/>
            <person name="Bertelli C."/>
            <person name="Schilde C."/>
            <person name="Kianianmomeni A."/>
            <person name="Burglin T.R."/>
            <person name="Frech C."/>
            <person name="Turcotte B."/>
            <person name="Kopec K.O."/>
            <person name="Synnott J.M."/>
            <person name="Choo C."/>
            <person name="Paponov I."/>
            <person name="Finkler A."/>
            <person name="Soon Heng Tan C."/>
            <person name="Hutchins A.P."/>
            <person name="Weinmeier T."/>
            <person name="Rattei T."/>
            <person name="Chu J.S."/>
            <person name="Gimenez G."/>
            <person name="Irimia M."/>
            <person name="Rigden D.J."/>
            <person name="Fitzpatrick D.A."/>
            <person name="Lorenzo-Morales J."/>
            <person name="Bateman A."/>
            <person name="Chiu C.H."/>
            <person name="Tang P."/>
            <person name="Hegemann P."/>
            <person name="Fromm H."/>
            <person name="Raoult D."/>
            <person name="Greub G."/>
            <person name="Miranda-Saavedra D."/>
            <person name="Chen N."/>
            <person name="Nash P."/>
            <person name="Ginger M.L."/>
            <person name="Horn M."/>
            <person name="Schaap P."/>
            <person name="Caler L."/>
            <person name="Loftus B."/>
        </authorList>
    </citation>
    <scope>NUCLEOTIDE SEQUENCE [LARGE SCALE GENOMIC DNA]</scope>
    <source>
        <strain evidence="2 3">Neff</strain>
    </source>
</reference>
<dbReference type="EMBL" id="KB007974">
    <property type="protein sequence ID" value="ELR17601.1"/>
    <property type="molecule type" value="Genomic_DNA"/>
</dbReference>
<dbReference type="Proteomes" id="UP000011083">
    <property type="component" value="Unassembled WGS sequence"/>
</dbReference>
<dbReference type="GeneID" id="14917805"/>
<protein>
    <submittedName>
        <fullName evidence="2">Uncharacterized protein</fullName>
    </submittedName>
</protein>
<dbReference type="AlphaFoldDB" id="L8GZT9"/>
<keyword evidence="3" id="KW-1185">Reference proteome</keyword>
<sequence length="120" mass="13753">MPTAAQGRAGRRCRSSTCWVHAWTSSRVCVMRYTRSWSTRTWAFGKASSRKRWARLTWPPRCRTRRPTCRPSRPSTNTFKPPPSCDTPSSPPLPPPPRTATTVLPPQCHHDPQTRNKNKQ</sequence>
<dbReference type="KEGG" id="acan:ACA1_063650"/>